<evidence type="ECO:0000256" key="5">
    <source>
        <dbReference type="RuleBase" id="RU363032"/>
    </source>
</evidence>
<dbReference type="PANTHER" id="PTHR42727:SF1">
    <property type="entry name" value="PHOSPHATE TRANSPORT SYSTEM PERMEASE"/>
    <property type="match status" value="1"/>
</dbReference>
<evidence type="ECO:0000313" key="9">
    <source>
        <dbReference type="Proteomes" id="UP000198412"/>
    </source>
</evidence>
<accession>A0A238X310</accession>
<dbReference type="InterPro" id="IPR035906">
    <property type="entry name" value="MetI-like_sf"/>
</dbReference>
<feature type="transmembrane region" description="Helical" evidence="5">
    <location>
        <begin position="108"/>
        <end position="132"/>
    </location>
</feature>
<keyword evidence="3 5" id="KW-1133">Transmembrane helix</keyword>
<dbReference type="InterPro" id="IPR000515">
    <property type="entry name" value="MetI-like"/>
</dbReference>
<dbReference type="EMBL" id="FZNX01000002">
    <property type="protein sequence ID" value="SNR53070.1"/>
    <property type="molecule type" value="Genomic_DNA"/>
</dbReference>
<keyword evidence="2 5" id="KW-0812">Transmembrane</keyword>
<evidence type="ECO:0000256" key="1">
    <source>
        <dbReference type="ARBA" id="ARBA00004651"/>
    </source>
</evidence>
<feature type="transmembrane region" description="Helical" evidence="5">
    <location>
        <begin position="64"/>
        <end position="87"/>
    </location>
</feature>
<dbReference type="GO" id="GO:0005886">
    <property type="term" value="C:plasma membrane"/>
    <property type="evidence" value="ECO:0007669"/>
    <property type="project" value="UniProtKB-SubCell"/>
</dbReference>
<dbReference type="CDD" id="cd06261">
    <property type="entry name" value="TM_PBP2"/>
    <property type="match status" value="1"/>
</dbReference>
<dbReference type="NCBIfam" id="TIGR02138">
    <property type="entry name" value="phosphate_pstC"/>
    <property type="match status" value="1"/>
</dbReference>
<dbReference type="Gene3D" id="1.10.3720.10">
    <property type="entry name" value="MetI-like"/>
    <property type="match status" value="1"/>
</dbReference>
<dbReference type="SUPFAM" id="SSF161098">
    <property type="entry name" value="MetI-like"/>
    <property type="match status" value="1"/>
</dbReference>
<feature type="transmembrane region" description="Helical" evidence="5">
    <location>
        <begin position="12"/>
        <end position="33"/>
    </location>
</feature>
<keyword evidence="6" id="KW-1003">Cell membrane</keyword>
<evidence type="ECO:0000256" key="6">
    <source>
        <dbReference type="RuleBase" id="RU363054"/>
    </source>
</evidence>
<dbReference type="RefSeq" id="WP_089377822.1">
    <property type="nucleotide sequence ID" value="NZ_FZNX01000002.1"/>
</dbReference>
<protein>
    <recommendedName>
        <fullName evidence="6">Phosphate transport system permease protein</fullName>
    </recommendedName>
</protein>
<evidence type="ECO:0000256" key="4">
    <source>
        <dbReference type="ARBA" id="ARBA00023136"/>
    </source>
</evidence>
<feature type="transmembrane region" description="Helical" evidence="5">
    <location>
        <begin position="188"/>
        <end position="209"/>
    </location>
</feature>
<evidence type="ECO:0000259" key="7">
    <source>
        <dbReference type="PROSITE" id="PS50928"/>
    </source>
</evidence>
<name>A0A238X310_9FLAO</name>
<keyword evidence="4 5" id="KW-0472">Membrane</keyword>
<dbReference type="InterPro" id="IPR011864">
    <property type="entry name" value="Phosphate_PstC"/>
</dbReference>
<evidence type="ECO:0000313" key="8">
    <source>
        <dbReference type="EMBL" id="SNR53070.1"/>
    </source>
</evidence>
<dbReference type="PROSITE" id="PS50928">
    <property type="entry name" value="ABC_TM1"/>
    <property type="match status" value="1"/>
</dbReference>
<comment type="function">
    <text evidence="6">Part of the binding-protein-dependent transport system for phosphate; probably responsible for the translocation of the substrate across the membrane.</text>
</comment>
<dbReference type="AlphaFoldDB" id="A0A238X310"/>
<keyword evidence="9" id="KW-1185">Reference proteome</keyword>
<dbReference type="GO" id="GO:0006817">
    <property type="term" value="P:phosphate ion transport"/>
    <property type="evidence" value="ECO:0007669"/>
    <property type="project" value="UniProtKB-KW"/>
</dbReference>
<evidence type="ECO:0000256" key="2">
    <source>
        <dbReference type="ARBA" id="ARBA00022692"/>
    </source>
</evidence>
<dbReference type="PANTHER" id="PTHR42727">
    <property type="entry name" value="PHOSPHATE TRANSPORT SYSTEM PERMEASE PROTEIN"/>
    <property type="match status" value="1"/>
</dbReference>
<organism evidence="8 9">
    <name type="scientific">Lutibacter flavus</name>
    <dbReference type="NCBI Taxonomy" id="691689"/>
    <lineage>
        <taxon>Bacteria</taxon>
        <taxon>Pseudomonadati</taxon>
        <taxon>Bacteroidota</taxon>
        <taxon>Flavobacteriia</taxon>
        <taxon>Flavobacteriales</taxon>
        <taxon>Flavobacteriaceae</taxon>
        <taxon>Lutibacter</taxon>
    </lineage>
</organism>
<dbReference type="GO" id="GO:0005315">
    <property type="term" value="F:phosphate transmembrane transporter activity"/>
    <property type="evidence" value="ECO:0007669"/>
    <property type="project" value="InterPro"/>
</dbReference>
<feature type="domain" description="ABC transmembrane type-1" evidence="7">
    <location>
        <begin position="68"/>
        <end position="280"/>
    </location>
</feature>
<feature type="transmembrane region" description="Helical" evidence="5">
    <location>
        <begin position="262"/>
        <end position="281"/>
    </location>
</feature>
<dbReference type="OrthoDB" id="9785113at2"/>
<comment type="similarity">
    <text evidence="6">Belongs to the binding-protein-dependent transport system permease family. CysTW subfamily.</text>
</comment>
<comment type="subcellular location">
    <subcellularLocation>
        <location evidence="1 5">Cell membrane</location>
        <topology evidence="1 5">Multi-pass membrane protein</topology>
    </subcellularLocation>
</comment>
<dbReference type="Proteomes" id="UP000198412">
    <property type="component" value="Unassembled WGS sequence"/>
</dbReference>
<keyword evidence="5" id="KW-0813">Transport</keyword>
<gene>
    <name evidence="8" type="ORF">SAMN04488111_1508</name>
</gene>
<reference evidence="9" key="1">
    <citation type="submission" date="2017-06" db="EMBL/GenBank/DDBJ databases">
        <authorList>
            <person name="Varghese N."/>
            <person name="Submissions S."/>
        </authorList>
    </citation>
    <scope>NUCLEOTIDE SEQUENCE [LARGE SCALE GENOMIC DNA]</scope>
    <source>
        <strain evidence="9">DSM 27993</strain>
    </source>
</reference>
<keyword evidence="6" id="KW-0592">Phosphate transport</keyword>
<proteinExistence type="inferred from homology"/>
<evidence type="ECO:0000256" key="3">
    <source>
        <dbReference type="ARBA" id="ARBA00022989"/>
    </source>
</evidence>
<sequence length="292" mass="31859">MQKIKELVIEKSLLFSALITIAVTFGIISVLAIEAFRFFSEVSIFDFFTDTQWTPLFTDKHYGILPLLSGTLLTSFIAISVALPIGLSISIYLSEYAPKSFRKTVKPLLELLAAVPTVVYGFFALIVVTPFLQQFIPNLSGFNSLSAGIVMGIMIIPFVSSLSEDALHAVPKALKEASYGMGATKLQTAFKVVVPAASSGIIVSIILAISRAIGETMIVAIAAGQQPRLTLDPTVPVETITAFIVQVSLGDVQHGSIEYRTIFAAGITLFVFTFLLNTLSYRIRKKYQEKYE</sequence>
<feature type="transmembrane region" description="Helical" evidence="5">
    <location>
        <begin position="144"/>
        <end position="167"/>
    </location>
</feature>
<dbReference type="Pfam" id="PF00528">
    <property type="entry name" value="BPD_transp_1"/>
    <property type="match status" value="1"/>
</dbReference>